<proteinExistence type="predicted"/>
<evidence type="ECO:0000256" key="1">
    <source>
        <dbReference type="SAM" id="MobiDB-lite"/>
    </source>
</evidence>
<sequence>MVIGGPAISALQDCAREASPTVEGMTFPTLDDLLRLPVTTPTAVSLTALAAVLGGTAFGVLVLLAQGPLEWVSELPPQAAACVVAGGAALGVALANLIGATPWRRVGALAAVPALVVVTALGVNGVYGINPTLGALVGRPVVDTLQLPPVGPAPTAQAAGGSSHAARGARPTDQAGPRKTQAPKPLYSTWKAPADLPAQGRTGAVDIPPTRWGFVARRAAVYLPPAALVANAPVLSVVVFMMGQPGSPDPSFIATALDRLAARHHGLAPIAVVVDQIGRPDTDTMCLVSARFGKVRTYVNVDVPAWIHSHLRVRTDRAGWTVAGYSLGGGCAQGYLPRYLDTWGSGIAISGEEFPGSDRPVRTLTEMFRGDRAAYEAVKPVNLLAAAKPIKDTLVVATTCADAPADVTSARRVQAAAAKAGARTVLHVFPTGGHILPALRQGLDAGLATLYPWWGLAPTAR</sequence>
<evidence type="ECO:0000313" key="3">
    <source>
        <dbReference type="EMBL" id="GMA21314.1"/>
    </source>
</evidence>
<feature type="region of interest" description="Disordered" evidence="1">
    <location>
        <begin position="152"/>
        <end position="185"/>
    </location>
</feature>
<comment type="caution">
    <text evidence="3">The sequence shown here is derived from an EMBL/GenBank/DDBJ whole genome shotgun (WGS) entry which is preliminary data.</text>
</comment>
<protein>
    <submittedName>
        <fullName evidence="3">Esterase</fullName>
    </submittedName>
</protein>
<dbReference type="SUPFAM" id="SSF53474">
    <property type="entry name" value="alpha/beta-Hydrolases"/>
    <property type="match status" value="1"/>
</dbReference>
<evidence type="ECO:0000313" key="4">
    <source>
        <dbReference type="Proteomes" id="UP001157109"/>
    </source>
</evidence>
<accession>A0ABQ6HUE4</accession>
<dbReference type="PANTHER" id="PTHR48098">
    <property type="entry name" value="ENTEROCHELIN ESTERASE-RELATED"/>
    <property type="match status" value="1"/>
</dbReference>
<keyword evidence="4" id="KW-1185">Reference proteome</keyword>
<evidence type="ECO:0000256" key="2">
    <source>
        <dbReference type="SAM" id="Phobius"/>
    </source>
</evidence>
<gene>
    <name evidence="3" type="ORF">GCM10025862_33350</name>
</gene>
<dbReference type="EMBL" id="BSUJ01000001">
    <property type="protein sequence ID" value="GMA21314.1"/>
    <property type="molecule type" value="Genomic_DNA"/>
</dbReference>
<keyword evidence="2" id="KW-0472">Membrane</keyword>
<feature type="transmembrane region" description="Helical" evidence="2">
    <location>
        <begin position="78"/>
        <end position="99"/>
    </location>
</feature>
<dbReference type="InterPro" id="IPR029058">
    <property type="entry name" value="AB_hydrolase_fold"/>
</dbReference>
<keyword evidence="2" id="KW-0812">Transmembrane</keyword>
<feature type="compositionally biased region" description="Low complexity" evidence="1">
    <location>
        <begin position="156"/>
        <end position="169"/>
    </location>
</feature>
<dbReference type="PANTHER" id="PTHR48098:SF1">
    <property type="entry name" value="DIACYLGLYCEROL ACYLTRANSFERASE_MYCOLYLTRANSFERASE AG85A"/>
    <property type="match status" value="1"/>
</dbReference>
<dbReference type="Gene3D" id="3.40.50.1820">
    <property type="entry name" value="alpha/beta hydrolase"/>
    <property type="match status" value="1"/>
</dbReference>
<organism evidence="3 4">
    <name type="scientific">Arsenicicoccus piscis</name>
    <dbReference type="NCBI Taxonomy" id="673954"/>
    <lineage>
        <taxon>Bacteria</taxon>
        <taxon>Bacillati</taxon>
        <taxon>Actinomycetota</taxon>
        <taxon>Actinomycetes</taxon>
        <taxon>Micrococcales</taxon>
        <taxon>Intrasporangiaceae</taxon>
        <taxon>Arsenicicoccus</taxon>
    </lineage>
</organism>
<keyword evidence="2" id="KW-1133">Transmembrane helix</keyword>
<feature type="transmembrane region" description="Helical" evidence="2">
    <location>
        <begin position="106"/>
        <end position="127"/>
    </location>
</feature>
<dbReference type="InterPro" id="IPR050583">
    <property type="entry name" value="Mycobacterial_A85_antigen"/>
</dbReference>
<dbReference type="Proteomes" id="UP001157109">
    <property type="component" value="Unassembled WGS sequence"/>
</dbReference>
<feature type="transmembrane region" description="Helical" evidence="2">
    <location>
        <begin position="43"/>
        <end position="66"/>
    </location>
</feature>
<reference evidence="4" key="1">
    <citation type="journal article" date="2019" name="Int. J. Syst. Evol. Microbiol.">
        <title>The Global Catalogue of Microorganisms (GCM) 10K type strain sequencing project: providing services to taxonomists for standard genome sequencing and annotation.</title>
        <authorList>
            <consortium name="The Broad Institute Genomics Platform"/>
            <consortium name="The Broad Institute Genome Sequencing Center for Infectious Disease"/>
            <person name="Wu L."/>
            <person name="Ma J."/>
        </authorList>
    </citation>
    <scope>NUCLEOTIDE SEQUENCE [LARGE SCALE GENOMIC DNA]</scope>
    <source>
        <strain evidence="4">NBRC 105830</strain>
    </source>
</reference>
<name>A0ABQ6HUE4_9MICO</name>